<evidence type="ECO:0000313" key="5">
    <source>
        <dbReference type="EMBL" id="KAJ8948597.1"/>
    </source>
</evidence>
<feature type="compositionally biased region" description="Basic and acidic residues" evidence="3">
    <location>
        <begin position="7"/>
        <end position="39"/>
    </location>
</feature>
<keyword evidence="6" id="KW-1185">Reference proteome</keyword>
<reference evidence="5" key="1">
    <citation type="journal article" date="2023" name="Insect Mol. Biol.">
        <title>Genome sequencing provides insights into the evolution of gene families encoding plant cell wall-degrading enzymes in longhorned beetles.</title>
        <authorList>
            <person name="Shin N.R."/>
            <person name="Okamura Y."/>
            <person name="Kirsch R."/>
            <person name="Pauchet Y."/>
        </authorList>
    </citation>
    <scope>NUCLEOTIDE SEQUENCE</scope>
    <source>
        <strain evidence="5">AMC_N1</strain>
    </source>
</reference>
<dbReference type="GO" id="GO:0004190">
    <property type="term" value="F:aspartic-type endopeptidase activity"/>
    <property type="evidence" value="ECO:0007669"/>
    <property type="project" value="InterPro"/>
</dbReference>
<evidence type="ECO:0000256" key="3">
    <source>
        <dbReference type="SAM" id="MobiDB-lite"/>
    </source>
</evidence>
<evidence type="ECO:0000256" key="1">
    <source>
        <dbReference type="ARBA" id="ARBA00022801"/>
    </source>
</evidence>
<name>A0AAV8YCH3_9CUCU</name>
<dbReference type="InterPro" id="IPR001995">
    <property type="entry name" value="Peptidase_A2_cat"/>
</dbReference>
<dbReference type="AlphaFoldDB" id="A0AAV8YCH3"/>
<keyword evidence="1" id="KW-0378">Hydrolase</keyword>
<proteinExistence type="predicted"/>
<dbReference type="Pfam" id="PF13975">
    <property type="entry name" value="gag-asp_proteas"/>
    <property type="match status" value="1"/>
</dbReference>
<dbReference type="CDD" id="cd00303">
    <property type="entry name" value="retropepsin_like"/>
    <property type="match status" value="1"/>
</dbReference>
<dbReference type="Proteomes" id="UP001162162">
    <property type="component" value="Unassembled WGS sequence"/>
</dbReference>
<evidence type="ECO:0000256" key="2">
    <source>
        <dbReference type="SAM" id="Coils"/>
    </source>
</evidence>
<dbReference type="PROSITE" id="PS50175">
    <property type="entry name" value="ASP_PROT_RETROV"/>
    <property type="match status" value="1"/>
</dbReference>
<gene>
    <name evidence="5" type="ORF">NQ318_007601</name>
</gene>
<dbReference type="InterPro" id="IPR021109">
    <property type="entry name" value="Peptidase_aspartic_dom_sf"/>
</dbReference>
<dbReference type="InterPro" id="IPR001969">
    <property type="entry name" value="Aspartic_peptidase_AS"/>
</dbReference>
<organism evidence="5 6">
    <name type="scientific">Aromia moschata</name>
    <dbReference type="NCBI Taxonomy" id="1265417"/>
    <lineage>
        <taxon>Eukaryota</taxon>
        <taxon>Metazoa</taxon>
        <taxon>Ecdysozoa</taxon>
        <taxon>Arthropoda</taxon>
        <taxon>Hexapoda</taxon>
        <taxon>Insecta</taxon>
        <taxon>Pterygota</taxon>
        <taxon>Neoptera</taxon>
        <taxon>Endopterygota</taxon>
        <taxon>Coleoptera</taxon>
        <taxon>Polyphaga</taxon>
        <taxon>Cucujiformia</taxon>
        <taxon>Chrysomeloidea</taxon>
        <taxon>Cerambycidae</taxon>
        <taxon>Cerambycinae</taxon>
        <taxon>Callichromatini</taxon>
        <taxon>Aromia</taxon>
    </lineage>
</organism>
<protein>
    <recommendedName>
        <fullName evidence="4">Peptidase A2 domain-containing protein</fullName>
    </recommendedName>
</protein>
<comment type="caution">
    <text evidence="5">The sequence shown here is derived from an EMBL/GenBank/DDBJ whole genome shotgun (WGS) entry which is preliminary data.</text>
</comment>
<evidence type="ECO:0000259" key="4">
    <source>
        <dbReference type="PROSITE" id="PS50175"/>
    </source>
</evidence>
<dbReference type="PANTHER" id="PTHR45823">
    <property type="entry name" value="T-SNARE COILED-COIL HOMOLOGY DOMAIN-CONTAINING PROTEIN"/>
    <property type="match status" value="1"/>
</dbReference>
<keyword evidence="2" id="KW-0175">Coiled coil</keyword>
<accession>A0AAV8YCH3</accession>
<feature type="coiled-coil region" evidence="2">
    <location>
        <begin position="105"/>
        <end position="150"/>
    </location>
</feature>
<feature type="domain" description="Peptidase A2" evidence="4">
    <location>
        <begin position="428"/>
        <end position="503"/>
    </location>
</feature>
<dbReference type="EMBL" id="JAPWTK010000134">
    <property type="protein sequence ID" value="KAJ8948597.1"/>
    <property type="molecule type" value="Genomic_DNA"/>
</dbReference>
<feature type="compositionally biased region" description="Basic and acidic residues" evidence="3">
    <location>
        <begin position="47"/>
        <end position="99"/>
    </location>
</feature>
<dbReference type="GO" id="GO:0006508">
    <property type="term" value="P:proteolysis"/>
    <property type="evidence" value="ECO:0007669"/>
    <property type="project" value="InterPro"/>
</dbReference>
<feature type="region of interest" description="Disordered" evidence="3">
    <location>
        <begin position="1"/>
        <end position="99"/>
    </location>
</feature>
<dbReference type="PROSITE" id="PS00141">
    <property type="entry name" value="ASP_PROTEASE"/>
    <property type="match status" value="1"/>
</dbReference>
<evidence type="ECO:0000313" key="6">
    <source>
        <dbReference type="Proteomes" id="UP001162162"/>
    </source>
</evidence>
<sequence>MVNTRSTRYDEETTTMDGDRRTNDDDKRTVRRQNDDDKRTVKRQKGERKSDERRTNDDGRRTVRRQNDDDKRTVRRQKSETKSDDKRTEMKLRGDIRKSVSPKKIDGVEQQIDQVGLKFNRIEKEFQENKEEIERKLEDTRRRVQKEILEKINGLEHQLHRASIADSGDCLTSPATPLQHSSLMHTERSVHKMLKPPTYDGQSSWSMYRRQFEAAAKANGWTPQEMATSLVISLRGQALEILQSIPEEQQNDYNRIVGALEIRYGHKYLRQVYQSQIKSRQQRSNESLQEYEADIERLVHLAYPQAPKEFLEQIGIQTFIDGLVDTEMQQALRLGRHTTISDALVAALEFKAAKEASRSYKSRDWSFPNPRPKTSFQITSKKFGKPQLVDTEGRVSTTCTQCPKISVSKISSDERSLVIHGYLDDKWCSFIIDTGATRTILRPNILPKPPKELPRHVKLETATGEQIPVHGELNVKIQLGSKIMYHRVLTADIRDDCILGLDILSKHGFVVDIKNRIIQIQNEEIVMAPKLQDYNQSRRIIIEEDIQIPQGSENIVIARLDGNGEGLSTGIVEARERNDGLLVARSLVQMNNQIPVRIANISDKKIILKKNEVLGRCEPVEKIVKCEEVNQAQTNQARVHTLSRRPCLEQKCRYCQKIETKESSYEACNELLMATTIQVEDEWSSEELKKSQKKDSDLKLIRNWVKNGVRPTWQEVSRYGTTIKGYWAQWNSLCLRDGLLHRKWESPDGVSAVYQLVLPKARIH</sequence>
<dbReference type="SUPFAM" id="SSF50630">
    <property type="entry name" value="Acid proteases"/>
    <property type="match status" value="1"/>
</dbReference>
<dbReference type="PANTHER" id="PTHR45823:SF1">
    <property type="entry name" value="T-SNARE COILED-COIL HOMOLOGY DOMAIN-CONTAINING PROTEIN"/>
    <property type="match status" value="1"/>
</dbReference>
<dbReference type="Gene3D" id="2.40.70.10">
    <property type="entry name" value="Acid Proteases"/>
    <property type="match status" value="1"/>
</dbReference>